<evidence type="ECO:0000259" key="5">
    <source>
        <dbReference type="PROSITE" id="PS50932"/>
    </source>
</evidence>
<organism evidence="6 7">
    <name type="scientific">Okibacterium fritillariae</name>
    <dbReference type="NCBI Taxonomy" id="123320"/>
    <lineage>
        <taxon>Bacteria</taxon>
        <taxon>Bacillati</taxon>
        <taxon>Actinomycetota</taxon>
        <taxon>Actinomycetes</taxon>
        <taxon>Micrococcales</taxon>
        <taxon>Microbacteriaceae</taxon>
        <taxon>Okibacterium</taxon>
    </lineage>
</organism>
<sequence>MSKRVGIRDVAAAAGVSLTTVSHALSGAGQLSDATRERVRSVAADLNYAPNRLASGLRSKRSQIIGFVSDEISTTPYAGRVLLGAQEAAAKNDWVLMIVNTSADPRFEGRSIEALLQHRVDGIIYARMYHQTVAVPEALVGVPTVLLDASTGNDHISSVVPDEEGAARTAVEHLIAAGHRRIGYLSNVDDIPATRGRLDGYRATLRAHGIEVDETLITASDSTTASARAAAALLLDRSDRPTALFCFNDRIAMGAYQAAQTRGLRIPDDLSIVSIDNFEILADAMLPGLDSVALPHYEMGQWAIERLALELQADGDDDDAPAPQQIRMHCPLVTRQSVGPPPH</sequence>
<feature type="domain" description="HTH lacI-type" evidence="5">
    <location>
        <begin position="5"/>
        <end position="59"/>
    </location>
</feature>
<keyword evidence="2" id="KW-0805">Transcription regulation</keyword>
<proteinExistence type="predicted"/>
<dbReference type="AlphaFoldDB" id="A0A1T5IDJ3"/>
<dbReference type="InterPro" id="IPR001761">
    <property type="entry name" value="Peripla_BP/Lac1_sug-bd_dom"/>
</dbReference>
<dbReference type="Pfam" id="PF00532">
    <property type="entry name" value="Peripla_BP_1"/>
    <property type="match status" value="1"/>
</dbReference>
<name>A0A1T5IDJ3_9MICO</name>
<dbReference type="InterPro" id="IPR000843">
    <property type="entry name" value="HTH_LacI"/>
</dbReference>
<evidence type="ECO:0000313" key="7">
    <source>
        <dbReference type="Proteomes" id="UP000190857"/>
    </source>
</evidence>
<dbReference type="Pfam" id="PF00356">
    <property type="entry name" value="LacI"/>
    <property type="match status" value="1"/>
</dbReference>
<dbReference type="PROSITE" id="PS00356">
    <property type="entry name" value="HTH_LACI_1"/>
    <property type="match status" value="1"/>
</dbReference>
<evidence type="ECO:0000256" key="1">
    <source>
        <dbReference type="ARBA" id="ARBA00022491"/>
    </source>
</evidence>
<keyword evidence="3" id="KW-0238">DNA-binding</keyword>
<dbReference type="Proteomes" id="UP000190857">
    <property type="component" value="Unassembled WGS sequence"/>
</dbReference>
<dbReference type="Gene3D" id="1.10.260.40">
    <property type="entry name" value="lambda repressor-like DNA-binding domains"/>
    <property type="match status" value="1"/>
</dbReference>
<evidence type="ECO:0000313" key="6">
    <source>
        <dbReference type="EMBL" id="SKC37254.1"/>
    </source>
</evidence>
<dbReference type="CDD" id="cd06288">
    <property type="entry name" value="PBP1_sucrose_transcription_regulator"/>
    <property type="match status" value="1"/>
</dbReference>
<dbReference type="PANTHER" id="PTHR30146:SF148">
    <property type="entry name" value="HTH-TYPE TRANSCRIPTIONAL REPRESSOR PURR-RELATED"/>
    <property type="match status" value="1"/>
</dbReference>
<dbReference type="InterPro" id="IPR010982">
    <property type="entry name" value="Lambda_DNA-bd_dom_sf"/>
</dbReference>
<dbReference type="Gene3D" id="3.40.50.2300">
    <property type="match status" value="2"/>
</dbReference>
<keyword evidence="7" id="KW-1185">Reference proteome</keyword>
<dbReference type="PANTHER" id="PTHR30146">
    <property type="entry name" value="LACI-RELATED TRANSCRIPTIONAL REPRESSOR"/>
    <property type="match status" value="1"/>
</dbReference>
<evidence type="ECO:0000256" key="4">
    <source>
        <dbReference type="ARBA" id="ARBA00023163"/>
    </source>
</evidence>
<dbReference type="RefSeq" id="WP_079726536.1">
    <property type="nucleotide sequence ID" value="NZ_FUZP01000001.1"/>
</dbReference>
<dbReference type="EMBL" id="FUZP01000001">
    <property type="protein sequence ID" value="SKC37254.1"/>
    <property type="molecule type" value="Genomic_DNA"/>
</dbReference>
<dbReference type="SMART" id="SM00354">
    <property type="entry name" value="HTH_LACI"/>
    <property type="match status" value="1"/>
</dbReference>
<dbReference type="GO" id="GO:0000976">
    <property type="term" value="F:transcription cis-regulatory region binding"/>
    <property type="evidence" value="ECO:0007669"/>
    <property type="project" value="TreeGrafter"/>
</dbReference>
<dbReference type="OrthoDB" id="9798934at2"/>
<evidence type="ECO:0000256" key="2">
    <source>
        <dbReference type="ARBA" id="ARBA00023015"/>
    </source>
</evidence>
<reference evidence="6 7" key="1">
    <citation type="submission" date="2017-02" db="EMBL/GenBank/DDBJ databases">
        <authorList>
            <person name="Peterson S.W."/>
        </authorList>
    </citation>
    <scope>NUCLEOTIDE SEQUENCE [LARGE SCALE GENOMIC DNA]</scope>
    <source>
        <strain evidence="6 7">VKM Ac-2059</strain>
    </source>
</reference>
<keyword evidence="1" id="KW-0678">Repressor</keyword>
<dbReference type="InterPro" id="IPR028082">
    <property type="entry name" value="Peripla_BP_I"/>
</dbReference>
<dbReference type="GO" id="GO:0003700">
    <property type="term" value="F:DNA-binding transcription factor activity"/>
    <property type="evidence" value="ECO:0007669"/>
    <property type="project" value="TreeGrafter"/>
</dbReference>
<accession>A0A1T5IDJ3</accession>
<dbReference type="STRING" id="123320.SAMN06309945_0303"/>
<dbReference type="CDD" id="cd01392">
    <property type="entry name" value="HTH_LacI"/>
    <property type="match status" value="1"/>
</dbReference>
<dbReference type="PROSITE" id="PS50932">
    <property type="entry name" value="HTH_LACI_2"/>
    <property type="match status" value="1"/>
</dbReference>
<keyword evidence="4" id="KW-0804">Transcription</keyword>
<dbReference type="SUPFAM" id="SSF47413">
    <property type="entry name" value="lambda repressor-like DNA-binding domains"/>
    <property type="match status" value="1"/>
</dbReference>
<evidence type="ECO:0000256" key="3">
    <source>
        <dbReference type="ARBA" id="ARBA00023125"/>
    </source>
</evidence>
<gene>
    <name evidence="6" type="ORF">SAMN06309945_0303</name>
</gene>
<dbReference type="SUPFAM" id="SSF53822">
    <property type="entry name" value="Periplasmic binding protein-like I"/>
    <property type="match status" value="1"/>
</dbReference>
<protein>
    <submittedName>
        <fullName evidence="6">Transcriptional regulator, LacI family</fullName>
    </submittedName>
</protein>